<evidence type="ECO:0000256" key="1">
    <source>
        <dbReference type="ARBA" id="ARBA00022691"/>
    </source>
</evidence>
<gene>
    <name evidence="7" type="ORF">MPRI_39000</name>
</gene>
<evidence type="ECO:0000313" key="8">
    <source>
        <dbReference type="Proteomes" id="UP000466578"/>
    </source>
</evidence>
<dbReference type="InterPro" id="IPR058240">
    <property type="entry name" value="rSAM_sf"/>
</dbReference>
<evidence type="ECO:0000256" key="2">
    <source>
        <dbReference type="ARBA" id="ARBA00022723"/>
    </source>
</evidence>
<dbReference type="RefSeq" id="WP_014384480.1">
    <property type="nucleotide sequence ID" value="NC_016948.1"/>
</dbReference>
<protein>
    <submittedName>
        <fullName evidence="7">His-Xaa-Ser system radical SAM maturase HxsB</fullName>
    </submittedName>
</protein>
<keyword evidence="1" id="KW-0949">S-adenosyl-L-methionine</keyword>
<proteinExistence type="inferred from homology"/>
<dbReference type="InterPro" id="IPR024023">
    <property type="entry name" value="rSAM_paired_HxsB"/>
</dbReference>
<dbReference type="SMART" id="SM00729">
    <property type="entry name" value="Elp3"/>
    <property type="match status" value="1"/>
</dbReference>
<dbReference type="InterPro" id="IPR023867">
    <property type="entry name" value="Sulphatase_maturase_rSAM"/>
</dbReference>
<evidence type="ECO:0000256" key="3">
    <source>
        <dbReference type="ARBA" id="ARBA00023004"/>
    </source>
</evidence>
<keyword evidence="2" id="KW-0479">Metal-binding</keyword>
<sequence>MTIVAGFAPPDSFLPTASTLQLLPIRFERLGADRFIVGNLVGDMTEMTQTELDRLCALDLAPGDGLYERAFENLLIGSVEQTAQRQLLALRLRSRLSFLRAATPLHLFVVTLRCEHSCPYCQVSRQSKDRARYDMDQATASKALDIALSAPAPLIKIEFQGGEPLLNFDLIQWIVLAAKERAAPRGKVLQFVITTNLALLNDEVLDFCAEHDVLLSTSLDGPRDLHNKNRPRRGQNSYELAVAGIERIKKRLGPGRVGALMTTTEASLDRVEEIVDEYLRQGLDGIFLRPMSPYGYAIKTKQFHKYRAQDWLRFWKRGLRYILEINKSGRHFPEFYSALILRRMLSDVPIGYVDLRSPAGAGLGALVYNYDGAVFASDEARMLAEMGDRTFELGSVHEHSYRDLVLSDTLVTAVADSLTQTAPQCSSCVFEPHCGADPVYHHATQNDSLGIKPLSEFCERQKGVITHLFELLEYSPEDAAILRRWAQ</sequence>
<dbReference type="CDD" id="cd01335">
    <property type="entry name" value="Radical_SAM"/>
    <property type="match status" value="1"/>
</dbReference>
<dbReference type="PANTHER" id="PTHR43273:SF3">
    <property type="entry name" value="ANAEROBIC SULFATASE-MATURATING ENZYME HOMOLOG ASLB-RELATED"/>
    <property type="match status" value="1"/>
</dbReference>
<dbReference type="SFLD" id="SFLDG01386">
    <property type="entry name" value="main_SPASM_domain-containing"/>
    <property type="match status" value="1"/>
</dbReference>
<organism evidence="7 8">
    <name type="scientific">Mycobacterium paraintracellulare</name>
    <dbReference type="NCBI Taxonomy" id="1138383"/>
    <lineage>
        <taxon>Bacteria</taxon>
        <taxon>Bacillati</taxon>
        <taxon>Actinomycetota</taxon>
        <taxon>Actinomycetes</taxon>
        <taxon>Mycobacteriales</taxon>
        <taxon>Mycobacteriaceae</taxon>
        <taxon>Mycobacterium</taxon>
        <taxon>Mycobacterium avium complex (MAC)</taxon>
    </lineage>
</organism>
<dbReference type="PANTHER" id="PTHR43273">
    <property type="entry name" value="ANAEROBIC SULFATASE-MATURATING ENZYME HOMOLOG ASLB-RELATED"/>
    <property type="match status" value="1"/>
</dbReference>
<dbReference type="Gene3D" id="3.20.20.70">
    <property type="entry name" value="Aldolase class I"/>
    <property type="match status" value="1"/>
</dbReference>
<feature type="domain" description="Radical SAM core" evidence="6">
    <location>
        <begin position="100"/>
        <end position="330"/>
    </location>
</feature>
<evidence type="ECO:0000313" key="7">
    <source>
        <dbReference type="EMBL" id="BBY71713.1"/>
    </source>
</evidence>
<dbReference type="PROSITE" id="PS51918">
    <property type="entry name" value="RADICAL_SAM"/>
    <property type="match status" value="1"/>
</dbReference>
<evidence type="ECO:0000256" key="4">
    <source>
        <dbReference type="ARBA" id="ARBA00023014"/>
    </source>
</evidence>
<dbReference type="SFLD" id="SFLDS00029">
    <property type="entry name" value="Radical_SAM"/>
    <property type="match status" value="1"/>
</dbReference>
<dbReference type="InterPro" id="IPR006638">
    <property type="entry name" value="Elp3/MiaA/NifB-like_rSAM"/>
</dbReference>
<evidence type="ECO:0000256" key="5">
    <source>
        <dbReference type="ARBA" id="ARBA00023601"/>
    </source>
</evidence>
<keyword evidence="4" id="KW-0411">Iron-sulfur</keyword>
<comment type="similarity">
    <text evidence="5">Belongs to the radical SAM superfamily. Anaerobic sulfatase-maturating enzyme family.</text>
</comment>
<accession>A0ABM7KC59</accession>
<name>A0ABM7KC59_9MYCO</name>
<dbReference type="InterPro" id="IPR007197">
    <property type="entry name" value="rSAM"/>
</dbReference>
<dbReference type="Pfam" id="PF04055">
    <property type="entry name" value="Radical_SAM"/>
    <property type="match status" value="1"/>
</dbReference>
<keyword evidence="8" id="KW-1185">Reference proteome</keyword>
<keyword evidence="3" id="KW-0408">Iron</keyword>
<dbReference type="EMBL" id="AP022597">
    <property type="protein sequence ID" value="BBY71713.1"/>
    <property type="molecule type" value="Genomic_DNA"/>
</dbReference>
<reference evidence="7 8" key="1">
    <citation type="journal article" date="2019" name="Emerg. Microbes Infect.">
        <title>Comprehensive subspecies identification of 175 nontuberculous mycobacteria species based on 7547 genomic profiles.</title>
        <authorList>
            <person name="Matsumoto Y."/>
            <person name="Kinjo T."/>
            <person name="Motooka D."/>
            <person name="Nabeya D."/>
            <person name="Jung N."/>
            <person name="Uechi K."/>
            <person name="Horii T."/>
            <person name="Iida T."/>
            <person name="Fujita J."/>
            <person name="Nakamura S."/>
        </authorList>
    </citation>
    <scope>NUCLEOTIDE SEQUENCE [LARGE SCALE GENOMIC DNA]</scope>
    <source>
        <strain evidence="7 8">JCM 30622</strain>
    </source>
</reference>
<dbReference type="NCBIfam" id="TIGR03978">
    <property type="entry name" value="rSAM_paired_1"/>
    <property type="match status" value="1"/>
</dbReference>
<dbReference type="GeneID" id="45454266"/>
<dbReference type="SFLD" id="SFLDG01384">
    <property type="entry name" value="thioether_bond_formation_requi"/>
    <property type="match status" value="1"/>
</dbReference>
<dbReference type="SFLD" id="SFLDG01067">
    <property type="entry name" value="SPASM/twitch_domain_containing"/>
    <property type="match status" value="1"/>
</dbReference>
<dbReference type="Proteomes" id="UP000466578">
    <property type="component" value="Chromosome"/>
</dbReference>
<evidence type="ECO:0000259" key="6">
    <source>
        <dbReference type="PROSITE" id="PS51918"/>
    </source>
</evidence>
<dbReference type="InterPro" id="IPR013785">
    <property type="entry name" value="Aldolase_TIM"/>
</dbReference>
<dbReference type="SUPFAM" id="SSF102114">
    <property type="entry name" value="Radical SAM enzymes"/>
    <property type="match status" value="1"/>
</dbReference>